<feature type="compositionally biased region" description="Polar residues" evidence="1">
    <location>
        <begin position="37"/>
        <end position="66"/>
    </location>
</feature>
<organism evidence="3 4">
    <name type="scientific">Trichomonascus ciferrii</name>
    <dbReference type="NCBI Taxonomy" id="44093"/>
    <lineage>
        <taxon>Eukaryota</taxon>
        <taxon>Fungi</taxon>
        <taxon>Dikarya</taxon>
        <taxon>Ascomycota</taxon>
        <taxon>Saccharomycotina</taxon>
        <taxon>Dipodascomycetes</taxon>
        <taxon>Dipodascales</taxon>
        <taxon>Trichomonascaceae</taxon>
        <taxon>Trichomonascus</taxon>
        <taxon>Trichomonascus ciferrii complex</taxon>
    </lineage>
</organism>
<name>A0A642VC23_9ASCO</name>
<protein>
    <recommendedName>
        <fullName evidence="2">SEC7 domain-containing protein</fullName>
    </recommendedName>
</protein>
<dbReference type="InterPro" id="IPR000904">
    <property type="entry name" value="Sec7_dom"/>
</dbReference>
<feature type="compositionally biased region" description="Low complexity" evidence="1">
    <location>
        <begin position="224"/>
        <end position="241"/>
    </location>
</feature>
<evidence type="ECO:0000259" key="2">
    <source>
        <dbReference type="PROSITE" id="PS50190"/>
    </source>
</evidence>
<feature type="compositionally biased region" description="Low complexity" evidence="1">
    <location>
        <begin position="280"/>
        <end position="293"/>
    </location>
</feature>
<comment type="caution">
    <text evidence="3">The sequence shown here is derived from an EMBL/GenBank/DDBJ whole genome shotgun (WGS) entry which is preliminary data.</text>
</comment>
<dbReference type="InterPro" id="IPR023394">
    <property type="entry name" value="Sec7_C_sf"/>
</dbReference>
<dbReference type="Proteomes" id="UP000761534">
    <property type="component" value="Unassembled WGS sequence"/>
</dbReference>
<gene>
    <name evidence="3" type="ORF">TRICI_002025</name>
</gene>
<feature type="compositionally biased region" description="Polar residues" evidence="1">
    <location>
        <begin position="350"/>
        <end position="360"/>
    </location>
</feature>
<feature type="compositionally biased region" description="Polar residues" evidence="1">
    <location>
        <begin position="368"/>
        <end position="380"/>
    </location>
</feature>
<dbReference type="VEuPathDB" id="FungiDB:TRICI_002025"/>
<dbReference type="PANTHER" id="PTHR10663:SF405">
    <property type="entry name" value="ARF GUANINE NUCLEOTIDE EXCHANGE FACTOR SYT1"/>
    <property type="match status" value="1"/>
</dbReference>
<evidence type="ECO:0000313" key="3">
    <source>
        <dbReference type="EMBL" id="KAA8915815.1"/>
    </source>
</evidence>
<keyword evidence="4" id="KW-1185">Reference proteome</keyword>
<dbReference type="PANTHER" id="PTHR10663">
    <property type="entry name" value="GUANYL-NUCLEOTIDE EXCHANGE FACTOR"/>
    <property type="match status" value="1"/>
</dbReference>
<evidence type="ECO:0000313" key="4">
    <source>
        <dbReference type="Proteomes" id="UP000761534"/>
    </source>
</evidence>
<feature type="compositionally biased region" description="Polar residues" evidence="1">
    <location>
        <begin position="257"/>
        <end position="279"/>
    </location>
</feature>
<feature type="compositionally biased region" description="Basic residues" evidence="1">
    <location>
        <begin position="1"/>
        <end position="11"/>
    </location>
</feature>
<accession>A0A642VC23</accession>
<dbReference type="Gene3D" id="1.10.1000.11">
    <property type="entry name" value="Arf Nucleotide-binding Site Opener,domain 2"/>
    <property type="match status" value="1"/>
</dbReference>
<feature type="compositionally biased region" description="Polar residues" evidence="1">
    <location>
        <begin position="118"/>
        <end position="127"/>
    </location>
</feature>
<dbReference type="OrthoDB" id="430364at2759"/>
<feature type="compositionally biased region" description="Polar residues" evidence="1">
    <location>
        <begin position="175"/>
        <end position="192"/>
    </location>
</feature>
<dbReference type="EMBL" id="SWFS01000138">
    <property type="protein sequence ID" value="KAA8915815.1"/>
    <property type="molecule type" value="Genomic_DNA"/>
</dbReference>
<dbReference type="PROSITE" id="PS50190">
    <property type="entry name" value="SEC7"/>
    <property type="match status" value="1"/>
</dbReference>
<reference evidence="3" key="1">
    <citation type="journal article" date="2019" name="G3 (Bethesda)">
        <title>Genome Assemblies of Two Rare Opportunistic Yeast Pathogens: Diutina rugosa (syn. Candida rugosa) and Trichomonascus ciferrii (syn. Candida ciferrii).</title>
        <authorList>
            <person name="Mixao V."/>
            <person name="Saus E."/>
            <person name="Hansen A.P."/>
            <person name="Lass-Florl C."/>
            <person name="Gabaldon T."/>
        </authorList>
    </citation>
    <scope>NUCLEOTIDE SEQUENCE</scope>
    <source>
        <strain evidence="3">CBS 4856</strain>
    </source>
</reference>
<dbReference type="GO" id="GO:0032012">
    <property type="term" value="P:regulation of ARF protein signal transduction"/>
    <property type="evidence" value="ECO:0007669"/>
    <property type="project" value="InterPro"/>
</dbReference>
<evidence type="ECO:0000256" key="1">
    <source>
        <dbReference type="SAM" id="MobiDB-lite"/>
    </source>
</evidence>
<feature type="compositionally biased region" description="Low complexity" evidence="1">
    <location>
        <begin position="153"/>
        <end position="165"/>
    </location>
</feature>
<sequence length="564" mass="60469">MPSITLRRKKASGGENGGGDDSVDEEGGAGEVGTPESGPSRTRSGSSLNQTRLASVFSRSTSNTGESNGGRRAQALRQTSSSSHLAVELNNEYRKTNGGPGGGSGILGIHRKRGFSNGDETPNSNRMSIFGFSRFRHNEEDAGGSSIAELESRPSSSPELAAAASGEGGEDSSLPTISLSQNNDNSSTNVTFNDPPFPTLSSPQTEEDCVEDPTKSPSGHAPQLSNASSSASLSDKGTSSGAFKAPLARLKKKTVSMLFSNDNSEPEITSTTPTHQSRPSESSSAGGDNSNNNTVFLGADLANTSPGSRPPLQRSLSSQSGARGGTGDDEDDGNSKLSRKNTESNRPRSRTLNSLSESPTTPGPNAAPSPTFTNKTSFSSLFGGKLRSESTESSARRHSPSPRPSMAVRETQEFQLLPDRLEEESESDFLARLKVLGYGSSTAALLAKHDDVFYRKALQIYVDSFDFKDEPLDMALRKFLMFAKLPRETQQIDRVLECFASTYHAVNPGVYLNSENAYIVVFALMILHTDFFNRNNKHKMQKSDFLRNTYAKGVPKDVLEVSFD</sequence>
<proteinExistence type="predicted"/>
<feature type="region of interest" description="Disordered" evidence="1">
    <location>
        <begin position="1"/>
        <end position="410"/>
    </location>
</feature>
<dbReference type="SUPFAM" id="SSF48425">
    <property type="entry name" value="Sec7 domain"/>
    <property type="match status" value="1"/>
</dbReference>
<feature type="domain" description="SEC7" evidence="2">
    <location>
        <begin position="403"/>
        <end position="554"/>
    </location>
</feature>
<dbReference type="InterPro" id="IPR035999">
    <property type="entry name" value="Sec7_dom_sf"/>
</dbReference>
<dbReference type="AlphaFoldDB" id="A0A642VC23"/>
<dbReference type="GO" id="GO:0005085">
    <property type="term" value="F:guanyl-nucleotide exchange factor activity"/>
    <property type="evidence" value="ECO:0007669"/>
    <property type="project" value="InterPro"/>
</dbReference>
<dbReference type="SMART" id="SM00222">
    <property type="entry name" value="Sec7"/>
    <property type="match status" value="1"/>
</dbReference>
<dbReference type="Pfam" id="PF01369">
    <property type="entry name" value="Sec7"/>
    <property type="match status" value="1"/>
</dbReference>